<dbReference type="InterPro" id="IPR027417">
    <property type="entry name" value="P-loop_NTPase"/>
</dbReference>
<dbReference type="OrthoDB" id="5963276at2759"/>
<evidence type="ECO:0000256" key="1">
    <source>
        <dbReference type="SAM" id="MobiDB-lite"/>
    </source>
</evidence>
<comment type="caution">
    <text evidence="2">The sequence shown here is derived from an EMBL/GenBank/DDBJ whole genome shotgun (WGS) entry which is preliminary data.</text>
</comment>
<dbReference type="GO" id="GO:0005524">
    <property type="term" value="F:ATP binding"/>
    <property type="evidence" value="ECO:0007669"/>
    <property type="project" value="InterPro"/>
</dbReference>
<dbReference type="GO" id="GO:0043138">
    <property type="term" value="F:3'-5' DNA helicase activity"/>
    <property type="evidence" value="ECO:0007669"/>
    <property type="project" value="TreeGrafter"/>
</dbReference>
<reference evidence="2" key="1">
    <citation type="submission" date="2023-01" db="EMBL/GenBank/DDBJ databases">
        <title>Genome assembly of the deep-sea coral Lophelia pertusa.</title>
        <authorList>
            <person name="Herrera S."/>
            <person name="Cordes E."/>
        </authorList>
    </citation>
    <scope>NUCLEOTIDE SEQUENCE</scope>
    <source>
        <strain evidence="2">USNM1676648</strain>
        <tissue evidence="2">Polyp</tissue>
    </source>
</reference>
<accession>A0A9W9YV80</accession>
<name>A0A9W9YV80_9CNID</name>
<dbReference type="GO" id="GO:0031297">
    <property type="term" value="P:replication fork processing"/>
    <property type="evidence" value="ECO:0007669"/>
    <property type="project" value="TreeGrafter"/>
</dbReference>
<dbReference type="InterPro" id="IPR000212">
    <property type="entry name" value="DNA_helicase_UvrD/REP"/>
</dbReference>
<feature type="region of interest" description="Disordered" evidence="1">
    <location>
        <begin position="1"/>
        <end position="22"/>
    </location>
</feature>
<gene>
    <name evidence="2" type="primary">FBXO18_1</name>
    <name evidence="2" type="ORF">OS493_034732</name>
</gene>
<protein>
    <submittedName>
        <fullName evidence="2">F-box DNA helicase 1</fullName>
        <ecNumber evidence="2">3.6.4.12</ecNumber>
    </submittedName>
</protein>
<dbReference type="Proteomes" id="UP001163046">
    <property type="component" value="Unassembled WGS sequence"/>
</dbReference>
<keyword evidence="2" id="KW-0067">ATP-binding</keyword>
<dbReference type="PANTHER" id="PTHR11070:SF30">
    <property type="entry name" value="F-BOX DNA HELICASE 1"/>
    <property type="match status" value="1"/>
</dbReference>
<dbReference type="GO" id="GO:0005634">
    <property type="term" value="C:nucleus"/>
    <property type="evidence" value="ECO:0007669"/>
    <property type="project" value="TreeGrafter"/>
</dbReference>
<organism evidence="2 3">
    <name type="scientific">Desmophyllum pertusum</name>
    <dbReference type="NCBI Taxonomy" id="174260"/>
    <lineage>
        <taxon>Eukaryota</taxon>
        <taxon>Metazoa</taxon>
        <taxon>Cnidaria</taxon>
        <taxon>Anthozoa</taxon>
        <taxon>Hexacorallia</taxon>
        <taxon>Scleractinia</taxon>
        <taxon>Caryophylliina</taxon>
        <taxon>Caryophylliidae</taxon>
        <taxon>Desmophyllum</taxon>
    </lineage>
</organism>
<evidence type="ECO:0000313" key="3">
    <source>
        <dbReference type="Proteomes" id="UP001163046"/>
    </source>
</evidence>
<keyword evidence="3" id="KW-1185">Reference proteome</keyword>
<keyword evidence="2" id="KW-0347">Helicase</keyword>
<dbReference type="EC" id="3.6.4.12" evidence="2"/>
<dbReference type="AlphaFoldDB" id="A0A9W9YV80"/>
<proteinExistence type="predicted"/>
<dbReference type="PANTHER" id="PTHR11070">
    <property type="entry name" value="UVRD / RECB / PCRA DNA HELICASE FAMILY MEMBER"/>
    <property type="match status" value="1"/>
</dbReference>
<keyword evidence="2" id="KW-0547">Nucleotide-binding</keyword>
<dbReference type="Gene3D" id="3.40.50.300">
    <property type="entry name" value="P-loop containing nucleotide triphosphate hydrolases"/>
    <property type="match status" value="1"/>
</dbReference>
<dbReference type="SUPFAM" id="SSF52540">
    <property type="entry name" value="P-loop containing nucleoside triphosphate hydrolases"/>
    <property type="match status" value="1"/>
</dbReference>
<dbReference type="GO" id="GO:0003677">
    <property type="term" value="F:DNA binding"/>
    <property type="evidence" value="ECO:0007669"/>
    <property type="project" value="InterPro"/>
</dbReference>
<dbReference type="GO" id="GO:0016787">
    <property type="term" value="F:hydrolase activity"/>
    <property type="evidence" value="ECO:0007669"/>
    <property type="project" value="UniProtKB-KW"/>
</dbReference>
<keyword evidence="2" id="KW-0378">Hydrolase</keyword>
<dbReference type="EMBL" id="MU826875">
    <property type="protein sequence ID" value="KAJ7370000.1"/>
    <property type="molecule type" value="Genomic_DNA"/>
</dbReference>
<feature type="compositionally biased region" description="Low complexity" evidence="1">
    <location>
        <begin position="1"/>
        <end position="17"/>
    </location>
</feature>
<sequence length="316" mass="36201">MASSTSSSSSTPTSDSSFRQRPRPRKFIPWKKKYFLLKNRDLSAEDEMIELLDRKRSFRVGFISTKSCKNIWEGHCKFPLIVTFLETLTNNSKEEPSPWSVVALLTLVCQTVYEVQEIVNCLTRSSSCLVHDVLECFYCLASIFYYLESQHRIGSGLHYRVFYSLYLYENAFEATCASIGSVFDQNATGQQSMMRYRSSTDKLQLTHEQVRIIKHDVKAGEIIKIVAFAGTGKTTTLVEYTKMRPMEKFLNVAYNKSIQQHALTLFPSNVESRTIHSLAFRSVGYRYKHKLAFGLRISSIMNALSGQMWVSARETS</sequence>
<dbReference type="GO" id="GO:0000724">
    <property type="term" value="P:double-strand break repair via homologous recombination"/>
    <property type="evidence" value="ECO:0007669"/>
    <property type="project" value="TreeGrafter"/>
</dbReference>
<evidence type="ECO:0000313" key="2">
    <source>
        <dbReference type="EMBL" id="KAJ7370000.1"/>
    </source>
</evidence>